<dbReference type="PRINTS" id="PR00985">
    <property type="entry name" value="TRNASYNTHLEU"/>
</dbReference>
<evidence type="ECO:0000256" key="8">
    <source>
        <dbReference type="ARBA" id="ARBA00023146"/>
    </source>
</evidence>
<dbReference type="Pfam" id="PF00133">
    <property type="entry name" value="tRNA-synt_1"/>
    <property type="match status" value="2"/>
</dbReference>
<dbReference type="Gene3D" id="3.40.50.620">
    <property type="entry name" value="HUPs"/>
    <property type="match status" value="2"/>
</dbReference>
<dbReference type="Gene3D" id="1.10.730.10">
    <property type="entry name" value="Isoleucyl-tRNA Synthetase, Domain 1"/>
    <property type="match status" value="1"/>
</dbReference>
<dbReference type="STRING" id="224129.A0A1W4WZ58"/>
<feature type="domain" description="Methionyl/Valyl/Leucyl/Isoleucyl-tRNA synthetase anticodon-binding" evidence="13">
    <location>
        <begin position="744"/>
        <end position="807"/>
    </location>
</feature>
<dbReference type="PANTHER" id="PTHR43740:SF2">
    <property type="entry name" value="LEUCINE--TRNA LIGASE, MITOCHONDRIAL"/>
    <property type="match status" value="1"/>
</dbReference>
<dbReference type="GO" id="GO:0005524">
    <property type="term" value="F:ATP binding"/>
    <property type="evidence" value="ECO:0007669"/>
    <property type="project" value="UniProtKB-KW"/>
</dbReference>
<comment type="subcellular location">
    <subcellularLocation>
        <location evidence="1">Mitochondrion matrix</location>
    </subcellularLocation>
</comment>
<dbReference type="PANTHER" id="PTHR43740">
    <property type="entry name" value="LEUCYL-TRNA SYNTHETASE"/>
    <property type="match status" value="1"/>
</dbReference>
<evidence type="ECO:0000313" key="15">
    <source>
        <dbReference type="RefSeq" id="XP_018325350.1"/>
    </source>
</evidence>
<sequence>MMYYFSSLNSGSRNFKCLTSVTRRLTGLSQWDKELDITLKHDIENYWGDKLKNSNYDESDKTRDKYYVLPMFPYPSGHLHMGHVRVYTISDSVARFQRMRNKNVLHPIGWDAFGLPAENAAIERHIAADNWTKHNINHMKMQFQKLGCSFDWKHEISTCDPVYYKWTQYLFLKLFEAGLVYQKEALVNWDPIDQTVLADEQVDEHNKSWRSGAKVEKRLLKQWFIKTTQFAAELLDGLDDKTLQDWQDIIKIQKHWIGQCNGVSFDFNIVQDTCNILTDQVTFTVWTWLPEYIDHAKFVVVSKQHPFSKMYLREDISGVVKLPILLKNPLNEVQLPVFVSDAFEFLPDTDTHLGIPSVIETDKQFAIKQKIEYQDIHLLDNTEAKRRRQEICKKAQKMRVGGFWTSAKLKDWLISRQRYWGTPIPIVHCDKCGPQPVPVKHLPVTLPRLKTTVHEKGIPILSTYPEWLWVSCPRCDKPARRETDTMDTFVDSSWYYLRYVDPYNSDEMFSQEKAKWLMPVDLYIGGKEHATLHLYYARFISHFLNSINLMPQREPFKRLLVQGMVMGKSYRVKGTGQYIPFEQVKFLDEKKTKAIDVGSGQPIVIKWEKMSKSKHNGIDPSDMFQQYSVDTTRLLVLADVAPTSPRNWNSNTFPGILNWQRRLWFTIRDFLKHRRTPPSAIPDDQFSKHNEYMFDSRNFFVKETTFNYFLSQQMSVAISKMQGLTNSLRKMPGDVIARSLQFERALACQIILLAPMAPHFASELWSGFISAPNRLNSTGEILWNKTVLEQRWPEVDLSYNLDLTCQVNGIENAVIKIPRYKLEILSDKEALNIALNNKKVQQVLTKWPMLTFNYTLYEGIEGVVNIISSSPVAAQIQQN</sequence>
<dbReference type="InterPro" id="IPR013155">
    <property type="entry name" value="M/V/L/I-tRNA-synth_anticd-bd"/>
</dbReference>
<evidence type="ECO:0000256" key="9">
    <source>
        <dbReference type="ARBA" id="ARBA00030520"/>
    </source>
</evidence>
<keyword evidence="6 11" id="KW-0067">ATP-binding</keyword>
<keyword evidence="4 11" id="KW-0436">Ligase</keyword>
<keyword evidence="8 11" id="KW-0030">Aminoacyl-tRNA synthetase</keyword>
<name>A0A1W4WZ58_AGRPL</name>
<evidence type="ECO:0000256" key="1">
    <source>
        <dbReference type="ARBA" id="ARBA00004305"/>
    </source>
</evidence>
<dbReference type="GO" id="GO:0006429">
    <property type="term" value="P:leucyl-tRNA aminoacylation"/>
    <property type="evidence" value="ECO:0007669"/>
    <property type="project" value="InterPro"/>
</dbReference>
<dbReference type="GO" id="GO:0032543">
    <property type="term" value="P:mitochondrial translation"/>
    <property type="evidence" value="ECO:0007669"/>
    <property type="project" value="TreeGrafter"/>
</dbReference>
<evidence type="ECO:0000256" key="3">
    <source>
        <dbReference type="ARBA" id="ARBA00013164"/>
    </source>
</evidence>
<dbReference type="GO" id="GO:0004823">
    <property type="term" value="F:leucine-tRNA ligase activity"/>
    <property type="evidence" value="ECO:0007669"/>
    <property type="project" value="UniProtKB-EC"/>
</dbReference>
<dbReference type="FunFam" id="1.10.730.10:FF:000060">
    <property type="entry name" value="Leucyl-tRNA synthetase"/>
    <property type="match status" value="1"/>
</dbReference>
<dbReference type="GO" id="GO:0002161">
    <property type="term" value="F:aminoacyl-tRNA deacylase activity"/>
    <property type="evidence" value="ECO:0007669"/>
    <property type="project" value="InterPro"/>
</dbReference>
<dbReference type="GeneID" id="108737153"/>
<dbReference type="InterPro" id="IPR002302">
    <property type="entry name" value="Leu-tRNA-ligase"/>
</dbReference>
<gene>
    <name evidence="15" type="primary">LOC108737153</name>
</gene>
<reference evidence="15" key="1">
    <citation type="submission" date="2025-08" db="UniProtKB">
        <authorList>
            <consortium name="RefSeq"/>
        </authorList>
    </citation>
    <scope>IDENTIFICATION</scope>
    <source>
        <tissue evidence="15">Entire body</tissue>
    </source>
</reference>
<accession>A0A1W4WZ58</accession>
<feature type="domain" description="Aminoacyl-tRNA synthetase class Ia" evidence="12">
    <location>
        <begin position="52"/>
        <end position="242"/>
    </location>
</feature>
<evidence type="ECO:0000313" key="14">
    <source>
        <dbReference type="Proteomes" id="UP000192223"/>
    </source>
</evidence>
<dbReference type="InterPro" id="IPR001412">
    <property type="entry name" value="aa-tRNA-synth_I_CS"/>
</dbReference>
<dbReference type="InterPro" id="IPR009008">
    <property type="entry name" value="Val/Leu/Ile-tRNA-synth_edit"/>
</dbReference>
<dbReference type="SUPFAM" id="SSF52374">
    <property type="entry name" value="Nucleotidylyl transferase"/>
    <property type="match status" value="1"/>
</dbReference>
<dbReference type="AlphaFoldDB" id="A0A1W4WZ58"/>
<dbReference type="InterPro" id="IPR009080">
    <property type="entry name" value="tRNAsynth_Ia_anticodon-bd"/>
</dbReference>
<proteinExistence type="inferred from homology"/>
<evidence type="ECO:0000256" key="6">
    <source>
        <dbReference type="ARBA" id="ARBA00022840"/>
    </source>
</evidence>
<dbReference type="FunFam" id="3.40.50.620:FF:000003">
    <property type="entry name" value="Leucine--tRNA ligase"/>
    <property type="match status" value="1"/>
</dbReference>
<dbReference type="CTD" id="38581"/>
<dbReference type="PROSITE" id="PS00178">
    <property type="entry name" value="AA_TRNA_LIGASE_I"/>
    <property type="match status" value="1"/>
</dbReference>
<dbReference type="InParanoid" id="A0A1W4WZ58"/>
<dbReference type="SUPFAM" id="SSF47323">
    <property type="entry name" value="Anticodon-binding domain of a subclass of class I aminoacyl-tRNA synthetases"/>
    <property type="match status" value="1"/>
</dbReference>
<dbReference type="SUPFAM" id="SSF50677">
    <property type="entry name" value="ValRS/IleRS/LeuRS editing domain"/>
    <property type="match status" value="1"/>
</dbReference>
<organism evidence="14 15">
    <name type="scientific">Agrilus planipennis</name>
    <name type="common">Emerald ash borer</name>
    <name type="synonym">Agrilus marcopoli</name>
    <dbReference type="NCBI Taxonomy" id="224129"/>
    <lineage>
        <taxon>Eukaryota</taxon>
        <taxon>Metazoa</taxon>
        <taxon>Ecdysozoa</taxon>
        <taxon>Arthropoda</taxon>
        <taxon>Hexapoda</taxon>
        <taxon>Insecta</taxon>
        <taxon>Pterygota</taxon>
        <taxon>Neoptera</taxon>
        <taxon>Endopterygota</taxon>
        <taxon>Coleoptera</taxon>
        <taxon>Polyphaga</taxon>
        <taxon>Elateriformia</taxon>
        <taxon>Buprestoidea</taxon>
        <taxon>Buprestidae</taxon>
        <taxon>Agrilinae</taxon>
        <taxon>Agrilus</taxon>
    </lineage>
</organism>
<evidence type="ECO:0000256" key="2">
    <source>
        <dbReference type="ARBA" id="ARBA00005594"/>
    </source>
</evidence>
<keyword evidence="5 11" id="KW-0547">Nucleotide-binding</keyword>
<dbReference type="Gene3D" id="2.20.28.290">
    <property type="match status" value="1"/>
</dbReference>
<dbReference type="KEGG" id="apln:108737153"/>
<comment type="catalytic activity">
    <reaction evidence="10">
        <text>tRNA(Leu) + L-leucine + ATP = L-leucyl-tRNA(Leu) + AMP + diphosphate</text>
        <dbReference type="Rhea" id="RHEA:11688"/>
        <dbReference type="Rhea" id="RHEA-COMP:9613"/>
        <dbReference type="Rhea" id="RHEA-COMP:9622"/>
        <dbReference type="ChEBI" id="CHEBI:30616"/>
        <dbReference type="ChEBI" id="CHEBI:33019"/>
        <dbReference type="ChEBI" id="CHEBI:57427"/>
        <dbReference type="ChEBI" id="CHEBI:78442"/>
        <dbReference type="ChEBI" id="CHEBI:78494"/>
        <dbReference type="ChEBI" id="CHEBI:456215"/>
        <dbReference type="EC" id="6.1.1.4"/>
    </reaction>
</comment>
<evidence type="ECO:0000259" key="12">
    <source>
        <dbReference type="Pfam" id="PF00133"/>
    </source>
</evidence>
<keyword evidence="14" id="KW-1185">Reference proteome</keyword>
<evidence type="ECO:0000256" key="10">
    <source>
        <dbReference type="ARBA" id="ARBA00047469"/>
    </source>
</evidence>
<evidence type="ECO:0000259" key="13">
    <source>
        <dbReference type="Pfam" id="PF08264"/>
    </source>
</evidence>
<protein>
    <recommendedName>
        <fullName evidence="3">leucine--tRNA ligase</fullName>
        <ecNumber evidence="3">6.1.1.4</ecNumber>
    </recommendedName>
    <alternativeName>
        <fullName evidence="9">Leucyl-tRNA synthetase</fullName>
    </alternativeName>
</protein>
<evidence type="ECO:0000256" key="5">
    <source>
        <dbReference type="ARBA" id="ARBA00022741"/>
    </source>
</evidence>
<dbReference type="InterPro" id="IPR002300">
    <property type="entry name" value="aa-tRNA-synth_Ia"/>
</dbReference>
<dbReference type="CDD" id="cd00812">
    <property type="entry name" value="LeuRS_core"/>
    <property type="match status" value="1"/>
</dbReference>
<dbReference type="Pfam" id="PF08264">
    <property type="entry name" value="Anticodon_1"/>
    <property type="match status" value="1"/>
</dbReference>
<dbReference type="EC" id="6.1.1.4" evidence="3"/>
<dbReference type="FunFam" id="3.40.50.620:FF:000100">
    <property type="entry name" value="probable leucine--tRNA ligase, mitochondrial"/>
    <property type="match status" value="1"/>
</dbReference>
<dbReference type="InterPro" id="IPR014729">
    <property type="entry name" value="Rossmann-like_a/b/a_fold"/>
</dbReference>
<dbReference type="Proteomes" id="UP000192223">
    <property type="component" value="Unplaced"/>
</dbReference>
<dbReference type="RefSeq" id="XP_018325350.1">
    <property type="nucleotide sequence ID" value="XM_018469848.1"/>
</dbReference>
<dbReference type="FunCoup" id="A0A1W4WZ58">
    <property type="interactions" value="1498"/>
</dbReference>
<evidence type="ECO:0000256" key="4">
    <source>
        <dbReference type="ARBA" id="ARBA00022598"/>
    </source>
</evidence>
<feature type="domain" description="Aminoacyl-tRNA synthetase class Ia" evidence="12">
    <location>
        <begin position="407"/>
        <end position="567"/>
    </location>
</feature>
<dbReference type="OrthoDB" id="15954at2759"/>
<comment type="similarity">
    <text evidence="2 11">Belongs to the class-I aminoacyl-tRNA synthetase family.</text>
</comment>
<keyword evidence="7 11" id="KW-0648">Protein biosynthesis</keyword>
<evidence type="ECO:0000256" key="11">
    <source>
        <dbReference type="RuleBase" id="RU363035"/>
    </source>
</evidence>
<evidence type="ECO:0000256" key="7">
    <source>
        <dbReference type="ARBA" id="ARBA00022917"/>
    </source>
</evidence>
<dbReference type="GO" id="GO:0005759">
    <property type="term" value="C:mitochondrial matrix"/>
    <property type="evidence" value="ECO:0007669"/>
    <property type="project" value="UniProtKB-SubCell"/>
</dbReference>